<dbReference type="OrthoDB" id="449382at2759"/>
<sequence length="331" mass="37046">MIHIIPNAYNISLEQNEALISITIPNETNGSIFPNSHSHSQGIVGILSKPTIKPRVHKTEKSSLALILHGRGGHKNYIYHRQLAEALAAEGFYSFRFDFRDCGDSQNGLSETGKGRSIEQDLEDIDVVSKALENETDKTLRGLIDDSHKALRLELIVGHSRGSMAMFQFMIQNQNNQSYQNLKLVNCASRFNARKILSLFQPSSKNLTLTHYRFGKYVTSTLPFSEIIGLSQQNLARVSELPPTVQVLSVYGELDDVVPSEDALCFQEHLGFERHKLIIIPEADHNFIGVKMVQEGQDISNLGKYGLKNGKINYNPVVVEEIIKWLNGSNA</sequence>
<dbReference type="AlphaFoldDB" id="A0A9P8Q559"/>
<organism evidence="2 3">
    <name type="scientific">Wickerhamomyces pijperi</name>
    <name type="common">Yeast</name>
    <name type="synonym">Pichia pijperi</name>
    <dbReference type="NCBI Taxonomy" id="599730"/>
    <lineage>
        <taxon>Eukaryota</taxon>
        <taxon>Fungi</taxon>
        <taxon>Dikarya</taxon>
        <taxon>Ascomycota</taxon>
        <taxon>Saccharomycotina</taxon>
        <taxon>Saccharomycetes</taxon>
        <taxon>Phaffomycetales</taxon>
        <taxon>Wickerhamomycetaceae</taxon>
        <taxon>Wickerhamomyces</taxon>
    </lineage>
</organism>
<dbReference type="Proteomes" id="UP000774326">
    <property type="component" value="Unassembled WGS sequence"/>
</dbReference>
<evidence type="ECO:0000313" key="2">
    <source>
        <dbReference type="EMBL" id="KAH3684187.1"/>
    </source>
</evidence>
<reference evidence="2" key="1">
    <citation type="journal article" date="2021" name="Open Biol.">
        <title>Shared evolutionary footprints suggest mitochondrial oxidative damage underlies multiple complex I losses in fungi.</title>
        <authorList>
            <person name="Schikora-Tamarit M.A."/>
            <person name="Marcet-Houben M."/>
            <person name="Nosek J."/>
            <person name="Gabaldon T."/>
        </authorList>
    </citation>
    <scope>NUCLEOTIDE SEQUENCE</scope>
    <source>
        <strain evidence="2">CBS2887</strain>
    </source>
</reference>
<dbReference type="EMBL" id="JAEUBG010002673">
    <property type="protein sequence ID" value="KAH3684187.1"/>
    <property type="molecule type" value="Genomic_DNA"/>
</dbReference>
<gene>
    <name evidence="2" type="ORF">WICPIJ_004830</name>
</gene>
<accession>A0A9P8Q559</accession>
<dbReference type="Pfam" id="PF12146">
    <property type="entry name" value="Hydrolase_4"/>
    <property type="match status" value="1"/>
</dbReference>
<keyword evidence="3" id="KW-1185">Reference proteome</keyword>
<dbReference type="SUPFAM" id="SSF53474">
    <property type="entry name" value="alpha/beta-Hydrolases"/>
    <property type="match status" value="1"/>
</dbReference>
<comment type="caution">
    <text evidence="2">The sequence shown here is derived from an EMBL/GenBank/DDBJ whole genome shotgun (WGS) entry which is preliminary data.</text>
</comment>
<dbReference type="PANTHER" id="PTHR42886">
    <property type="entry name" value="RE40534P-RELATED"/>
    <property type="match status" value="1"/>
</dbReference>
<evidence type="ECO:0000313" key="3">
    <source>
        <dbReference type="Proteomes" id="UP000774326"/>
    </source>
</evidence>
<dbReference type="InterPro" id="IPR029058">
    <property type="entry name" value="AB_hydrolase_fold"/>
</dbReference>
<dbReference type="InterPro" id="IPR022742">
    <property type="entry name" value="Hydrolase_4"/>
</dbReference>
<reference evidence="2" key="2">
    <citation type="submission" date="2021-01" db="EMBL/GenBank/DDBJ databases">
        <authorList>
            <person name="Schikora-Tamarit M.A."/>
        </authorList>
    </citation>
    <scope>NUCLEOTIDE SEQUENCE</scope>
    <source>
        <strain evidence="2">CBS2887</strain>
    </source>
</reference>
<dbReference type="Gene3D" id="3.40.50.1820">
    <property type="entry name" value="alpha/beta hydrolase"/>
    <property type="match status" value="1"/>
</dbReference>
<feature type="domain" description="Serine aminopeptidase S33" evidence="1">
    <location>
        <begin position="64"/>
        <end position="192"/>
    </location>
</feature>
<dbReference type="PANTHER" id="PTHR42886:SF53">
    <property type="entry name" value="ALPHA_BETA-HYDROLASES SUPERFAMILY PROTEIN"/>
    <property type="match status" value="1"/>
</dbReference>
<proteinExistence type="predicted"/>
<evidence type="ECO:0000259" key="1">
    <source>
        <dbReference type="Pfam" id="PF12146"/>
    </source>
</evidence>
<protein>
    <recommendedName>
        <fullName evidence="1">Serine aminopeptidase S33 domain-containing protein</fullName>
    </recommendedName>
</protein>
<name>A0A9P8Q559_WICPI</name>